<organism evidence="1 2">
    <name type="scientific">Sistotremastrum niveocremeum HHB9708</name>
    <dbReference type="NCBI Taxonomy" id="1314777"/>
    <lineage>
        <taxon>Eukaryota</taxon>
        <taxon>Fungi</taxon>
        <taxon>Dikarya</taxon>
        <taxon>Basidiomycota</taxon>
        <taxon>Agaricomycotina</taxon>
        <taxon>Agaricomycetes</taxon>
        <taxon>Sistotremastrales</taxon>
        <taxon>Sistotremastraceae</taxon>
        <taxon>Sertulicium</taxon>
        <taxon>Sertulicium niveocremeum</taxon>
    </lineage>
</organism>
<keyword evidence="2" id="KW-1185">Reference proteome</keyword>
<name>A0A164QRL3_9AGAM</name>
<reference evidence="1 2" key="1">
    <citation type="journal article" date="2016" name="Mol. Biol. Evol.">
        <title>Comparative Genomics of Early-Diverging Mushroom-Forming Fungi Provides Insights into the Origins of Lignocellulose Decay Capabilities.</title>
        <authorList>
            <person name="Nagy L.G."/>
            <person name="Riley R."/>
            <person name="Tritt A."/>
            <person name="Adam C."/>
            <person name="Daum C."/>
            <person name="Floudas D."/>
            <person name="Sun H."/>
            <person name="Yadav J.S."/>
            <person name="Pangilinan J."/>
            <person name="Larsson K.H."/>
            <person name="Matsuura K."/>
            <person name="Barry K."/>
            <person name="Labutti K."/>
            <person name="Kuo R."/>
            <person name="Ohm R.A."/>
            <person name="Bhattacharya S.S."/>
            <person name="Shirouzu T."/>
            <person name="Yoshinaga Y."/>
            <person name="Martin F.M."/>
            <person name="Grigoriev I.V."/>
            <person name="Hibbett D.S."/>
        </authorList>
    </citation>
    <scope>NUCLEOTIDE SEQUENCE [LARGE SCALE GENOMIC DNA]</scope>
    <source>
        <strain evidence="1 2">HHB9708</strain>
    </source>
</reference>
<dbReference type="EMBL" id="KV419424">
    <property type="protein sequence ID" value="KZS89902.1"/>
    <property type="molecule type" value="Genomic_DNA"/>
</dbReference>
<dbReference type="Proteomes" id="UP000076722">
    <property type="component" value="Unassembled WGS sequence"/>
</dbReference>
<accession>A0A164QRL3</accession>
<dbReference type="AlphaFoldDB" id="A0A164QRL3"/>
<sequence>MSSRPYILRPPISSSYSHLPHPTALPTVGCAHSYIVALRKRATTSVWLMRKHHNRVRHPDSPGPLMPLALPLSLPSTCPRSPPPSLTGSPWVVLCAPIMPCMWRFIRDWHMRKHANLVHVDRHGQASPALDTCGVGPTDRNLALVPSALLATSFRETPAHWLFDILGTITLDWQVLPGAIIVQRNSRPSEAL</sequence>
<proteinExistence type="predicted"/>
<gene>
    <name evidence="1" type="ORF">SISNIDRAFT_468883</name>
</gene>
<evidence type="ECO:0000313" key="1">
    <source>
        <dbReference type="EMBL" id="KZS89902.1"/>
    </source>
</evidence>
<protein>
    <submittedName>
        <fullName evidence="1">Uncharacterized protein</fullName>
    </submittedName>
</protein>
<evidence type="ECO:0000313" key="2">
    <source>
        <dbReference type="Proteomes" id="UP000076722"/>
    </source>
</evidence>